<evidence type="ECO:0000313" key="3">
    <source>
        <dbReference type="EMBL" id="OTN75665.1"/>
    </source>
</evidence>
<gene>
    <name evidence="3" type="ORF">A5886_000740</name>
</gene>
<reference evidence="3 4" key="1">
    <citation type="submission" date="2017-05" db="EMBL/GenBank/DDBJ databases">
        <title>The Genome Sequence of Enterococcus sp. 8G7_MSG3316.</title>
        <authorList>
            <consortium name="The Broad Institute Genomics Platform"/>
            <consortium name="The Broad Institute Genomic Center for Infectious Diseases"/>
            <person name="Earl A."/>
            <person name="Manson A."/>
            <person name="Schwartman J."/>
            <person name="Gilmore M."/>
            <person name="Abouelleil A."/>
            <person name="Cao P."/>
            <person name="Chapman S."/>
            <person name="Cusick C."/>
            <person name="Shea T."/>
            <person name="Young S."/>
            <person name="Neafsey D."/>
            <person name="Nusbaum C."/>
            <person name="Birren B."/>
        </authorList>
    </citation>
    <scope>NUCLEOTIDE SEQUENCE [LARGE SCALE GENOMIC DNA]</scope>
    <source>
        <strain evidence="3 4">8G7_MSG3316</strain>
    </source>
</reference>
<dbReference type="PROSITE" id="PS50935">
    <property type="entry name" value="SSB"/>
    <property type="match status" value="1"/>
</dbReference>
<accession>A0A242A3Q0</accession>
<dbReference type="RefSeq" id="WP_179189962.1">
    <property type="nucleotide sequence ID" value="NZ_NGKU01000001.1"/>
</dbReference>
<dbReference type="AlphaFoldDB" id="A0A242A3Q0"/>
<keyword evidence="1 2" id="KW-0238">DNA-binding</keyword>
<proteinExistence type="predicted"/>
<dbReference type="InterPro" id="IPR000424">
    <property type="entry name" value="Primosome_PriB/ssb"/>
</dbReference>
<dbReference type="Gene3D" id="2.40.50.140">
    <property type="entry name" value="Nucleic acid-binding proteins"/>
    <property type="match status" value="1"/>
</dbReference>
<name>A0A242A3Q0_9ENTE</name>
<dbReference type="Proteomes" id="UP000195043">
    <property type="component" value="Unassembled WGS sequence"/>
</dbReference>
<sequence>MAANQVILVGKIAEMTSVTNQDATGIRFILMVKSNWQSAAEAESFECVIYGKPAETFKQYTQIDATIKVTGHLHSCPHQTEDGQRFCGAEVIADSFQLLERPEPVIMNLSENRSQQEAVNKKQNQEHDPFRNQVLEFLKDNRFV</sequence>
<dbReference type="SUPFAM" id="SSF50249">
    <property type="entry name" value="Nucleic acid-binding proteins"/>
    <property type="match status" value="1"/>
</dbReference>
<comment type="caution">
    <text evidence="3">The sequence shown here is derived from an EMBL/GenBank/DDBJ whole genome shotgun (WGS) entry which is preliminary data.</text>
</comment>
<protein>
    <recommendedName>
        <fullName evidence="5">Single-stranded DNA-binding protein</fullName>
    </recommendedName>
</protein>
<evidence type="ECO:0000256" key="2">
    <source>
        <dbReference type="PROSITE-ProRule" id="PRU00252"/>
    </source>
</evidence>
<dbReference type="GO" id="GO:0003697">
    <property type="term" value="F:single-stranded DNA binding"/>
    <property type="evidence" value="ECO:0007669"/>
    <property type="project" value="InterPro"/>
</dbReference>
<evidence type="ECO:0008006" key="5">
    <source>
        <dbReference type="Google" id="ProtNLM"/>
    </source>
</evidence>
<organism evidence="3 4">
    <name type="scientific">Candidatus Enterococcus testudinis</name>
    <dbReference type="NCBI Taxonomy" id="1834191"/>
    <lineage>
        <taxon>Bacteria</taxon>
        <taxon>Bacillati</taxon>
        <taxon>Bacillota</taxon>
        <taxon>Bacilli</taxon>
        <taxon>Lactobacillales</taxon>
        <taxon>Enterococcaceae</taxon>
        <taxon>Enterococcus</taxon>
    </lineage>
</organism>
<dbReference type="InterPro" id="IPR012340">
    <property type="entry name" value="NA-bd_OB-fold"/>
</dbReference>
<dbReference type="EMBL" id="NGKU01000001">
    <property type="protein sequence ID" value="OTN75665.1"/>
    <property type="molecule type" value="Genomic_DNA"/>
</dbReference>
<dbReference type="CDD" id="cd04496">
    <property type="entry name" value="SSB_OBF"/>
    <property type="match status" value="1"/>
</dbReference>
<evidence type="ECO:0000313" key="4">
    <source>
        <dbReference type="Proteomes" id="UP000195043"/>
    </source>
</evidence>
<keyword evidence="4" id="KW-1185">Reference proteome</keyword>
<evidence type="ECO:0000256" key="1">
    <source>
        <dbReference type="ARBA" id="ARBA00023125"/>
    </source>
</evidence>
<dbReference type="STRING" id="1834191.A5886_000740"/>
<dbReference type="Pfam" id="PF00436">
    <property type="entry name" value="SSB"/>
    <property type="match status" value="1"/>
</dbReference>